<feature type="binding site" evidence="14">
    <location>
        <position position="242"/>
    </location>
    <ligand>
        <name>ATP</name>
        <dbReference type="ChEBI" id="CHEBI:30616"/>
    </ligand>
</feature>
<dbReference type="Pfam" id="PF03481">
    <property type="entry name" value="Sua5_C"/>
    <property type="match status" value="1"/>
</dbReference>
<gene>
    <name evidence="17" type="primary">ywlC</name>
    <name evidence="17" type="ORF">A6302_02923</name>
</gene>
<evidence type="ECO:0000259" key="16">
    <source>
        <dbReference type="PROSITE" id="PS51163"/>
    </source>
</evidence>
<feature type="binding site" evidence="14">
    <location>
        <position position="150"/>
    </location>
    <ligand>
        <name>L-threonine</name>
        <dbReference type="ChEBI" id="CHEBI:57926"/>
    </ligand>
</feature>
<dbReference type="PROSITE" id="PS51163">
    <property type="entry name" value="YRDC"/>
    <property type="match status" value="1"/>
</dbReference>
<feature type="binding site" evidence="14">
    <location>
        <position position="75"/>
    </location>
    <ligand>
        <name>L-threonine</name>
        <dbReference type="ChEBI" id="CHEBI:57926"/>
    </ligand>
</feature>
<organism evidence="17 18">
    <name type="scientific">Methylobrevis pamukkalensis</name>
    <dbReference type="NCBI Taxonomy" id="1439726"/>
    <lineage>
        <taxon>Bacteria</taxon>
        <taxon>Pseudomonadati</taxon>
        <taxon>Pseudomonadota</taxon>
        <taxon>Alphaproteobacteria</taxon>
        <taxon>Hyphomicrobiales</taxon>
        <taxon>Pleomorphomonadaceae</taxon>
        <taxon>Methylobrevis</taxon>
    </lineage>
</organism>
<evidence type="ECO:0000256" key="9">
    <source>
        <dbReference type="ARBA" id="ARBA00022741"/>
    </source>
</evidence>
<evidence type="ECO:0000256" key="6">
    <source>
        <dbReference type="ARBA" id="ARBA00022679"/>
    </source>
</evidence>
<protein>
    <recommendedName>
        <fullName evidence="4 13">Threonylcarbamoyl-AMP synthase</fullName>
        <shortName evidence="13">TC-AMP synthase</shortName>
        <ecNumber evidence="3 13">2.7.7.87</ecNumber>
    </recommendedName>
    <alternativeName>
        <fullName evidence="11 13">L-threonylcarbamoyladenylate synthase</fullName>
    </alternativeName>
</protein>
<evidence type="ECO:0000313" key="17">
    <source>
        <dbReference type="EMBL" id="ODN69756.1"/>
    </source>
</evidence>
<feature type="binding site" evidence="14">
    <location>
        <position position="190"/>
    </location>
    <ligand>
        <name>L-threonine</name>
        <dbReference type="ChEBI" id="CHEBI:57926"/>
    </ligand>
</feature>
<dbReference type="PATRIC" id="fig|1439726.3.peg.3076"/>
<feature type="binding site" evidence="14">
    <location>
        <position position="160"/>
    </location>
    <ligand>
        <name>ATP</name>
        <dbReference type="ChEBI" id="CHEBI:30616"/>
    </ligand>
</feature>
<keyword evidence="10 13" id="KW-0067">ATP-binding</keyword>
<feature type="binding site" evidence="14">
    <location>
        <position position="43"/>
    </location>
    <ligand>
        <name>L-threonine</name>
        <dbReference type="ChEBI" id="CHEBI:57926"/>
    </ligand>
</feature>
<feature type="binding site" evidence="14">
    <location>
        <position position="126"/>
    </location>
    <ligand>
        <name>ATP</name>
        <dbReference type="ChEBI" id="CHEBI:30616"/>
    </ligand>
</feature>
<feature type="compositionally biased region" description="Low complexity" evidence="15">
    <location>
        <begin position="339"/>
        <end position="356"/>
    </location>
</feature>
<dbReference type="InterPro" id="IPR038385">
    <property type="entry name" value="Sua5/YwlC_C"/>
</dbReference>
<dbReference type="Gene3D" id="3.40.50.11030">
    <property type="entry name" value="Threonylcarbamoyl-AMP synthase, C-terminal domain"/>
    <property type="match status" value="1"/>
</dbReference>
<dbReference type="FunFam" id="3.90.870.10:FF:000009">
    <property type="entry name" value="Threonylcarbamoyl-AMP synthase, putative"/>
    <property type="match status" value="1"/>
</dbReference>
<feature type="domain" description="YrdC-like" evidence="16">
    <location>
        <begin position="21"/>
        <end position="208"/>
    </location>
</feature>
<feature type="binding site" evidence="14">
    <location>
        <position position="66"/>
    </location>
    <ligand>
        <name>ATP</name>
        <dbReference type="ChEBI" id="CHEBI:30616"/>
    </ligand>
</feature>
<comment type="caution">
    <text evidence="17">The sequence shown here is derived from an EMBL/GenBank/DDBJ whole genome shotgun (WGS) entry which is preliminary data.</text>
</comment>
<feature type="binding site" evidence="14">
    <location>
        <position position="70"/>
    </location>
    <ligand>
        <name>ATP</name>
        <dbReference type="ChEBI" id="CHEBI:30616"/>
    </ligand>
</feature>
<evidence type="ECO:0000313" key="18">
    <source>
        <dbReference type="Proteomes" id="UP000094622"/>
    </source>
</evidence>
<comment type="subcellular location">
    <subcellularLocation>
        <location evidence="1 13">Cytoplasm</location>
    </subcellularLocation>
</comment>
<dbReference type="InterPro" id="IPR005145">
    <property type="entry name" value="Sua5_C"/>
</dbReference>
<evidence type="ECO:0000256" key="2">
    <source>
        <dbReference type="ARBA" id="ARBA00007663"/>
    </source>
</evidence>
<evidence type="ECO:0000256" key="5">
    <source>
        <dbReference type="ARBA" id="ARBA00022490"/>
    </source>
</evidence>
<feature type="binding site" evidence="14">
    <location>
        <position position="130"/>
    </location>
    <ligand>
        <name>L-threonine</name>
        <dbReference type="ChEBI" id="CHEBI:57926"/>
    </ligand>
</feature>
<dbReference type="RefSeq" id="WP_083255747.1">
    <property type="nucleotide sequence ID" value="NZ_MCRJ01000075.1"/>
</dbReference>
<proteinExistence type="inferred from homology"/>
<keyword evidence="8 13" id="KW-0548">Nucleotidyltransferase</keyword>
<dbReference type="OrthoDB" id="9814580at2"/>
<dbReference type="GO" id="GO:0061710">
    <property type="term" value="F:L-threonylcarbamoyladenylate synthase"/>
    <property type="evidence" value="ECO:0007669"/>
    <property type="project" value="UniProtKB-EC"/>
</dbReference>
<evidence type="ECO:0000256" key="7">
    <source>
        <dbReference type="ARBA" id="ARBA00022694"/>
    </source>
</evidence>
<dbReference type="InterPro" id="IPR050156">
    <property type="entry name" value="TC-AMP_synthase_SUA5"/>
</dbReference>
<evidence type="ECO:0000256" key="15">
    <source>
        <dbReference type="SAM" id="MobiDB-lite"/>
    </source>
</evidence>
<dbReference type="PANTHER" id="PTHR17490:SF16">
    <property type="entry name" value="THREONYLCARBAMOYL-AMP SYNTHASE"/>
    <property type="match status" value="1"/>
</dbReference>
<evidence type="ECO:0000256" key="11">
    <source>
        <dbReference type="ARBA" id="ARBA00029774"/>
    </source>
</evidence>
<keyword evidence="5 13" id="KW-0963">Cytoplasm</keyword>
<dbReference type="NCBIfam" id="TIGR00057">
    <property type="entry name" value="L-threonylcarbamoyladenylate synthase"/>
    <property type="match status" value="1"/>
</dbReference>
<dbReference type="GO" id="GO:0003725">
    <property type="term" value="F:double-stranded RNA binding"/>
    <property type="evidence" value="ECO:0007669"/>
    <property type="project" value="UniProtKB-UniRule"/>
</dbReference>
<dbReference type="GO" id="GO:0008033">
    <property type="term" value="P:tRNA processing"/>
    <property type="evidence" value="ECO:0007669"/>
    <property type="project" value="UniProtKB-KW"/>
</dbReference>
<dbReference type="AlphaFoldDB" id="A0A1E3H1T7"/>
<dbReference type="EC" id="2.7.7.87" evidence="3 13"/>
<dbReference type="SUPFAM" id="SSF55821">
    <property type="entry name" value="YrdC/RibB"/>
    <property type="match status" value="1"/>
</dbReference>
<evidence type="ECO:0000256" key="1">
    <source>
        <dbReference type="ARBA" id="ARBA00004496"/>
    </source>
</evidence>
<dbReference type="GO" id="GO:0005737">
    <property type="term" value="C:cytoplasm"/>
    <property type="evidence" value="ECO:0007669"/>
    <property type="project" value="UniProtKB-SubCell"/>
</dbReference>
<dbReference type="PANTHER" id="PTHR17490">
    <property type="entry name" value="SUA5"/>
    <property type="match status" value="1"/>
</dbReference>
<evidence type="ECO:0000256" key="14">
    <source>
        <dbReference type="PIRSR" id="PIRSR004930-1"/>
    </source>
</evidence>
<sequence>MHPGRYDAVPHHATLCLAADRDAIDRAALLLRAGEAVAFPTETVYGLGADATNGTAVAKIYAAKGRPSFNPLIVHVPDLAAAEQIAVFDPASLALARRFWPGPLTLVLARRPDAGVSDLVTAGLDTVAIRVPAHPVARALLAAAGRPLAAPSANRSGHISPTTAAHVMADLSGRIPMVLDGGACPVGVESTIAAVMDGRIRLLRHGGVSRAELAATSGLAVDDTPVTDDHAPVSPGLLASHYAPGALVRLEATALRPGEAFLGFGPIPDDIGATAVAAETLSAGGDPVEAAANLFSALRRLDASGATTIAVAPIPEHGLGEAINDRLRRAAAPRPAPAPSVGAPAGGEAASPDRNN</sequence>
<comment type="catalytic activity">
    <reaction evidence="12 13">
        <text>L-threonine + hydrogencarbonate + ATP = L-threonylcarbamoyladenylate + diphosphate + H2O</text>
        <dbReference type="Rhea" id="RHEA:36407"/>
        <dbReference type="ChEBI" id="CHEBI:15377"/>
        <dbReference type="ChEBI" id="CHEBI:17544"/>
        <dbReference type="ChEBI" id="CHEBI:30616"/>
        <dbReference type="ChEBI" id="CHEBI:33019"/>
        <dbReference type="ChEBI" id="CHEBI:57926"/>
        <dbReference type="ChEBI" id="CHEBI:73682"/>
        <dbReference type="EC" id="2.7.7.87"/>
    </reaction>
</comment>
<keyword evidence="7 13" id="KW-0819">tRNA processing</keyword>
<comment type="similarity">
    <text evidence="2 13">Belongs to the SUA5 family.</text>
</comment>
<dbReference type="Proteomes" id="UP000094622">
    <property type="component" value="Unassembled WGS sequence"/>
</dbReference>
<keyword evidence="6 13" id="KW-0808">Transferase</keyword>
<evidence type="ECO:0000256" key="10">
    <source>
        <dbReference type="ARBA" id="ARBA00022840"/>
    </source>
</evidence>
<name>A0A1E3H1T7_9HYPH</name>
<dbReference type="InterPro" id="IPR006070">
    <property type="entry name" value="Sua5-like_dom"/>
</dbReference>
<dbReference type="Pfam" id="PF01300">
    <property type="entry name" value="Sua5_yciO_yrdC"/>
    <property type="match status" value="1"/>
</dbReference>
<feature type="binding site" evidence="14">
    <location>
        <position position="204"/>
    </location>
    <ligand>
        <name>ATP</name>
        <dbReference type="ChEBI" id="CHEBI:30616"/>
    </ligand>
</feature>
<evidence type="ECO:0000256" key="3">
    <source>
        <dbReference type="ARBA" id="ARBA00012584"/>
    </source>
</evidence>
<feature type="binding site" evidence="14">
    <location>
        <position position="152"/>
    </location>
    <ligand>
        <name>ATP</name>
        <dbReference type="ChEBI" id="CHEBI:30616"/>
    </ligand>
</feature>
<dbReference type="InterPro" id="IPR017945">
    <property type="entry name" value="DHBP_synth_RibB-like_a/b_dom"/>
</dbReference>
<feature type="region of interest" description="Disordered" evidence="15">
    <location>
        <begin position="325"/>
        <end position="356"/>
    </location>
</feature>
<dbReference type="GO" id="GO:0006450">
    <property type="term" value="P:regulation of translational fidelity"/>
    <property type="evidence" value="ECO:0007669"/>
    <property type="project" value="TreeGrafter"/>
</dbReference>
<keyword evidence="9 13" id="KW-0547">Nucleotide-binding</keyword>
<dbReference type="InterPro" id="IPR010923">
    <property type="entry name" value="T(6)A37_SUA5"/>
</dbReference>
<keyword evidence="18" id="KW-1185">Reference proteome</keyword>
<dbReference type="GO" id="GO:0005524">
    <property type="term" value="F:ATP binding"/>
    <property type="evidence" value="ECO:0007669"/>
    <property type="project" value="UniProtKB-UniRule"/>
</dbReference>
<evidence type="ECO:0000256" key="13">
    <source>
        <dbReference type="PIRNR" id="PIRNR004930"/>
    </source>
</evidence>
<dbReference type="GO" id="GO:0000049">
    <property type="term" value="F:tRNA binding"/>
    <property type="evidence" value="ECO:0007669"/>
    <property type="project" value="TreeGrafter"/>
</dbReference>
<dbReference type="PIRSF" id="PIRSF004930">
    <property type="entry name" value="Tln_factor_SUA5"/>
    <property type="match status" value="1"/>
</dbReference>
<reference evidence="17 18" key="1">
    <citation type="submission" date="2016-07" db="EMBL/GenBank/DDBJ databases">
        <title>Draft Genome Sequence of Methylobrevis pamukkalensis PK2.</title>
        <authorList>
            <person name="Vasilenko O.V."/>
            <person name="Doronina N.V."/>
            <person name="Shmareva M.N."/>
            <person name="Tarlachkov S.V."/>
            <person name="Mustakhimov I."/>
            <person name="Trotsenko Y.A."/>
        </authorList>
    </citation>
    <scope>NUCLEOTIDE SEQUENCE [LARGE SCALE GENOMIC DNA]</scope>
    <source>
        <strain evidence="17 18">PK2</strain>
    </source>
</reference>
<dbReference type="Gene3D" id="3.90.870.10">
    <property type="entry name" value="DHBP synthase"/>
    <property type="match status" value="1"/>
</dbReference>
<evidence type="ECO:0000256" key="4">
    <source>
        <dbReference type="ARBA" id="ARBA00015492"/>
    </source>
</evidence>
<comment type="function">
    <text evidence="13">Required for the formation of a threonylcarbamoyl group on adenosine at position 37 (t(6)A37) in tRNAs that read codons beginning with adenine.</text>
</comment>
<evidence type="ECO:0000256" key="8">
    <source>
        <dbReference type="ARBA" id="ARBA00022695"/>
    </source>
</evidence>
<evidence type="ECO:0000256" key="12">
    <source>
        <dbReference type="ARBA" id="ARBA00048366"/>
    </source>
</evidence>
<dbReference type="EMBL" id="MCRJ01000075">
    <property type="protein sequence ID" value="ODN69756.1"/>
    <property type="molecule type" value="Genomic_DNA"/>
</dbReference>
<accession>A0A1E3H1T7</accession>